<keyword evidence="9" id="KW-1185">Reference proteome</keyword>
<dbReference type="Pfam" id="PF00440">
    <property type="entry name" value="TetR_N"/>
    <property type="match status" value="1"/>
</dbReference>
<evidence type="ECO:0000313" key="8">
    <source>
        <dbReference type="EMBL" id="GAA2396063.1"/>
    </source>
</evidence>
<dbReference type="Proteomes" id="UP001501444">
    <property type="component" value="Unassembled WGS sequence"/>
</dbReference>
<proteinExistence type="predicted"/>
<sequence>MRMPPSKAAPKKTDAPLNGRRSRDREVIEAAVKLFWEKGYASTSVQDVADELGMMKGSLYYYIDGKDDLLRKIFEDSHREVQEIAERHRAADGKAVDRLRAFFEEYALWCLTHLQRASLYAREWRHASEDLRALMAVQRRYYDELLVPMIKSAIAEGSVSADLDIRMANYFIMSAITSIPDWFDPAGKLSADAVAKRYADLAMLVITRSAS</sequence>
<gene>
    <name evidence="8" type="ORF">GCM10010170_111550</name>
</gene>
<dbReference type="InterPro" id="IPR036271">
    <property type="entry name" value="Tet_transcr_reg_TetR-rel_C_sf"/>
</dbReference>
<keyword evidence="3 5" id="KW-0238">DNA-binding</keyword>
<accession>A0ABP5V7V8</accession>
<dbReference type="InterPro" id="IPR009057">
    <property type="entry name" value="Homeodomain-like_sf"/>
</dbReference>
<evidence type="ECO:0000256" key="1">
    <source>
        <dbReference type="ARBA" id="ARBA00022491"/>
    </source>
</evidence>
<dbReference type="PROSITE" id="PS50977">
    <property type="entry name" value="HTH_TETR_2"/>
    <property type="match status" value="1"/>
</dbReference>
<keyword evidence="2" id="KW-0805">Transcription regulation</keyword>
<evidence type="ECO:0000256" key="6">
    <source>
        <dbReference type="SAM" id="MobiDB-lite"/>
    </source>
</evidence>
<evidence type="ECO:0000256" key="5">
    <source>
        <dbReference type="PROSITE-ProRule" id="PRU00335"/>
    </source>
</evidence>
<evidence type="ECO:0000256" key="3">
    <source>
        <dbReference type="ARBA" id="ARBA00023125"/>
    </source>
</evidence>
<dbReference type="InterPro" id="IPR001647">
    <property type="entry name" value="HTH_TetR"/>
</dbReference>
<dbReference type="SUPFAM" id="SSF46689">
    <property type="entry name" value="Homeodomain-like"/>
    <property type="match status" value="1"/>
</dbReference>
<dbReference type="EMBL" id="BAAARV010000144">
    <property type="protein sequence ID" value="GAA2396063.1"/>
    <property type="molecule type" value="Genomic_DNA"/>
</dbReference>
<dbReference type="SUPFAM" id="SSF48498">
    <property type="entry name" value="Tetracyclin repressor-like, C-terminal domain"/>
    <property type="match status" value="1"/>
</dbReference>
<dbReference type="PANTHER" id="PTHR30055">
    <property type="entry name" value="HTH-TYPE TRANSCRIPTIONAL REGULATOR RUTR"/>
    <property type="match status" value="1"/>
</dbReference>
<dbReference type="Gene3D" id="1.10.357.10">
    <property type="entry name" value="Tetracycline Repressor, domain 2"/>
    <property type="match status" value="1"/>
</dbReference>
<evidence type="ECO:0000259" key="7">
    <source>
        <dbReference type="PROSITE" id="PS50977"/>
    </source>
</evidence>
<feature type="region of interest" description="Disordered" evidence="6">
    <location>
        <begin position="1"/>
        <end position="21"/>
    </location>
</feature>
<dbReference type="InterPro" id="IPR041490">
    <property type="entry name" value="KstR2_TetR_C"/>
</dbReference>
<dbReference type="InterPro" id="IPR050109">
    <property type="entry name" value="HTH-type_TetR-like_transc_reg"/>
</dbReference>
<dbReference type="PRINTS" id="PR00455">
    <property type="entry name" value="HTHTETR"/>
</dbReference>
<evidence type="ECO:0000256" key="4">
    <source>
        <dbReference type="ARBA" id="ARBA00023163"/>
    </source>
</evidence>
<dbReference type="Pfam" id="PF17932">
    <property type="entry name" value="TetR_C_24"/>
    <property type="match status" value="1"/>
</dbReference>
<evidence type="ECO:0000256" key="2">
    <source>
        <dbReference type="ARBA" id="ARBA00023015"/>
    </source>
</evidence>
<name>A0ABP5V7V8_9ACTN</name>
<protein>
    <submittedName>
        <fullName evidence="8">TetR/AcrR family transcriptional regulator</fullName>
    </submittedName>
</protein>
<keyword evidence="1" id="KW-0678">Repressor</keyword>
<comment type="caution">
    <text evidence="8">The sequence shown here is derived from an EMBL/GenBank/DDBJ whole genome shotgun (WGS) entry which is preliminary data.</text>
</comment>
<reference evidence="9" key="1">
    <citation type="journal article" date="2019" name="Int. J. Syst. Evol. Microbiol.">
        <title>The Global Catalogue of Microorganisms (GCM) 10K type strain sequencing project: providing services to taxonomists for standard genome sequencing and annotation.</title>
        <authorList>
            <consortium name="The Broad Institute Genomics Platform"/>
            <consortium name="The Broad Institute Genome Sequencing Center for Infectious Disease"/>
            <person name="Wu L."/>
            <person name="Ma J."/>
        </authorList>
    </citation>
    <scope>NUCLEOTIDE SEQUENCE [LARGE SCALE GENOMIC DNA]</scope>
    <source>
        <strain evidence="9">JCM 3272</strain>
    </source>
</reference>
<keyword evidence="4" id="KW-0804">Transcription</keyword>
<evidence type="ECO:0000313" key="9">
    <source>
        <dbReference type="Proteomes" id="UP001501444"/>
    </source>
</evidence>
<feature type="domain" description="HTH tetR-type" evidence="7">
    <location>
        <begin position="21"/>
        <end position="81"/>
    </location>
</feature>
<feature type="DNA-binding region" description="H-T-H motif" evidence="5">
    <location>
        <begin position="44"/>
        <end position="63"/>
    </location>
</feature>
<organism evidence="8 9">
    <name type="scientific">Dactylosporangium salmoneum</name>
    <dbReference type="NCBI Taxonomy" id="53361"/>
    <lineage>
        <taxon>Bacteria</taxon>
        <taxon>Bacillati</taxon>
        <taxon>Actinomycetota</taxon>
        <taxon>Actinomycetes</taxon>
        <taxon>Micromonosporales</taxon>
        <taxon>Micromonosporaceae</taxon>
        <taxon>Dactylosporangium</taxon>
    </lineage>
</organism>
<dbReference type="PANTHER" id="PTHR30055:SF175">
    <property type="entry name" value="HTH-TYPE TRANSCRIPTIONAL REPRESSOR KSTR2"/>
    <property type="match status" value="1"/>
</dbReference>